<dbReference type="SMART" id="SM00382">
    <property type="entry name" value="AAA"/>
    <property type="match status" value="1"/>
</dbReference>
<keyword evidence="3" id="KW-0472">Membrane</keyword>
<dbReference type="PROSITE" id="PS00674">
    <property type="entry name" value="AAA"/>
    <property type="match status" value="1"/>
</dbReference>
<protein>
    <submittedName>
        <fullName evidence="5">AAA ATPase central domain protein</fullName>
    </submittedName>
</protein>
<keyword evidence="3" id="KW-0812">Transmembrane</keyword>
<sequence>MNQTSSSQQPVQPPVQPFQIAPADPPPRPSGPVRRRLALWDRVKFLVLIAALFGFVVAAAMSDNPIMAFSDALREQVSTSWWLVALFAIEIVRQVHMFIGERSSAYYVFWTDRVFGRFERRLLRFNDWNRYRLSRALKWVVTLAVAAFVYARIRNDSIFNALVTLPGDIWDAVPFVLQLVLFMMLAVGQFVAIFWFLSRGGVDVYFPEDIKTRFTDVWGQDHVLSRVKEVVFHLEKPEEIESRGGYVPGGILLWGPPGTGKTLIAEAVAGETGKPYVFVDPGAFRAMFFGVGVMKVKSLFRKLRKLALRYGGVIVFFDEADTLGNRGQLAGDFGRAAPAGLTDIPVFGPGTPAFGPGGTPVFGPGGLAHSSCNGLAYASHGSRRQLAEAQFVVPGGGGGGQSSFDGTLQALLTEMSGLKKPRGFLNRVVRRALGMRPKPPPKYRIMIMMATNMPQSLDEALLRPGRIDRIYKVGYPSKEGRVRTFQGYLSKVRHDVAPEQVDRLAVMSPYATGASIKDMVNEALIQAIKSGREVVTWPDLLKAKAIKEHGLPDDHEYVERERHSVALHEACHAVVMYRLQKHMAIDMATIERRGDTGGFVAPVPLEDRFVDWRSEVEIDVMTFLASIVGERMFFEGDHTQGVGGDLHAATELVARSIGRHAMGTTLTSRPALASGLGSNPAYSGSSPGYLGGTFVAEVEAKLQELYARTETILEANRREILAVTHALETNKTITGEDVEAIMEGTPGPTVDGRRYHEPDFLSLAEEYHSSAVLAHRGQRVEQLRLPDLTGKAAATPASEGPSAATASA</sequence>
<comment type="similarity">
    <text evidence="1">Belongs to the AAA ATPase family.</text>
</comment>
<feature type="domain" description="AAA+ ATPase" evidence="4">
    <location>
        <begin position="247"/>
        <end position="477"/>
    </location>
</feature>
<evidence type="ECO:0000256" key="2">
    <source>
        <dbReference type="SAM" id="MobiDB-lite"/>
    </source>
</evidence>
<dbReference type="InterPro" id="IPR003960">
    <property type="entry name" value="ATPase_AAA_CS"/>
</dbReference>
<dbReference type="KEGG" id="fsy:FsymDg_3576"/>
<feature type="transmembrane region" description="Helical" evidence="3">
    <location>
        <begin position="173"/>
        <end position="197"/>
    </location>
</feature>
<dbReference type="GO" id="GO:0016887">
    <property type="term" value="F:ATP hydrolysis activity"/>
    <property type="evidence" value="ECO:0007669"/>
    <property type="project" value="InterPro"/>
</dbReference>
<dbReference type="eggNOG" id="COG0465">
    <property type="taxonomic scope" value="Bacteria"/>
</dbReference>
<dbReference type="STRING" id="656024.FsymDg_3576"/>
<dbReference type="PANTHER" id="PTHR23076">
    <property type="entry name" value="METALLOPROTEASE M41 FTSH"/>
    <property type="match status" value="1"/>
</dbReference>
<dbReference type="InterPro" id="IPR003959">
    <property type="entry name" value="ATPase_AAA_core"/>
</dbReference>
<dbReference type="GO" id="GO:0006508">
    <property type="term" value="P:proteolysis"/>
    <property type="evidence" value="ECO:0007669"/>
    <property type="project" value="InterPro"/>
</dbReference>
<keyword evidence="1" id="KW-0547">Nucleotide-binding</keyword>
<evidence type="ECO:0000256" key="1">
    <source>
        <dbReference type="RuleBase" id="RU003651"/>
    </source>
</evidence>
<dbReference type="PRINTS" id="PR00830">
    <property type="entry name" value="ENDOLAPTASE"/>
</dbReference>
<dbReference type="PANTHER" id="PTHR23076:SF97">
    <property type="entry name" value="ATP-DEPENDENT ZINC METALLOPROTEASE YME1L1"/>
    <property type="match status" value="1"/>
</dbReference>
<evidence type="ECO:0000259" key="4">
    <source>
        <dbReference type="SMART" id="SM00382"/>
    </source>
</evidence>
<proteinExistence type="inferred from homology"/>
<keyword evidence="6" id="KW-1185">Reference proteome</keyword>
<dbReference type="SUPFAM" id="SSF140990">
    <property type="entry name" value="FtsH protease domain-like"/>
    <property type="match status" value="1"/>
</dbReference>
<dbReference type="Gene3D" id="1.10.8.60">
    <property type="match status" value="1"/>
</dbReference>
<evidence type="ECO:0000256" key="3">
    <source>
        <dbReference type="SAM" id="Phobius"/>
    </source>
</evidence>
<dbReference type="InterPro" id="IPR000642">
    <property type="entry name" value="Peptidase_M41"/>
</dbReference>
<keyword evidence="3" id="KW-1133">Transmembrane helix</keyword>
<gene>
    <name evidence="5" type="ordered locus">FsymDg_3576</name>
</gene>
<feature type="transmembrane region" description="Helical" evidence="3">
    <location>
        <begin position="136"/>
        <end position="153"/>
    </location>
</feature>
<feature type="compositionally biased region" description="Low complexity" evidence="2">
    <location>
        <begin position="1"/>
        <end position="10"/>
    </location>
</feature>
<dbReference type="GO" id="GO:0005524">
    <property type="term" value="F:ATP binding"/>
    <property type="evidence" value="ECO:0007669"/>
    <property type="project" value="UniProtKB-KW"/>
</dbReference>
<keyword evidence="1" id="KW-0067">ATP-binding</keyword>
<dbReference type="RefSeq" id="WP_013874739.1">
    <property type="nucleotide sequence ID" value="NC_015656.1"/>
</dbReference>
<dbReference type="HOGENOM" id="CLU_355142_0_0_11"/>
<evidence type="ECO:0000313" key="6">
    <source>
        <dbReference type="Proteomes" id="UP000001549"/>
    </source>
</evidence>
<dbReference type="Gene3D" id="3.40.50.300">
    <property type="entry name" value="P-loop containing nucleotide triphosphate hydrolases"/>
    <property type="match status" value="1"/>
</dbReference>
<dbReference type="InterPro" id="IPR003593">
    <property type="entry name" value="AAA+_ATPase"/>
</dbReference>
<dbReference type="GO" id="GO:0005886">
    <property type="term" value="C:plasma membrane"/>
    <property type="evidence" value="ECO:0007669"/>
    <property type="project" value="TreeGrafter"/>
</dbReference>
<dbReference type="AlphaFoldDB" id="F8B2H4"/>
<dbReference type="EMBL" id="CP002801">
    <property type="protein sequence ID" value="AEH10855.1"/>
    <property type="molecule type" value="Genomic_DNA"/>
</dbReference>
<dbReference type="Gene3D" id="1.20.58.760">
    <property type="entry name" value="Peptidase M41"/>
    <property type="match status" value="1"/>
</dbReference>
<reference evidence="5 6" key="1">
    <citation type="submission" date="2011-05" db="EMBL/GenBank/DDBJ databases">
        <title>Complete sequence of chromosome of Frankia symbiont of Datisca glomerata.</title>
        <authorList>
            <consortium name="US DOE Joint Genome Institute"/>
            <person name="Lucas S."/>
            <person name="Han J."/>
            <person name="Lapidus A."/>
            <person name="Cheng J.-F."/>
            <person name="Goodwin L."/>
            <person name="Pitluck S."/>
            <person name="Peters L."/>
            <person name="Mikhailova N."/>
            <person name="Chertkov O."/>
            <person name="Teshima H."/>
            <person name="Han C."/>
            <person name="Tapia R."/>
            <person name="Land M."/>
            <person name="Hauser L."/>
            <person name="Kyrpides N."/>
            <person name="Ivanova N."/>
            <person name="Pagani I."/>
            <person name="Berry A."/>
            <person name="Pawlowski K."/>
            <person name="Persson T."/>
            <person name="Vanden Heuvel B."/>
            <person name="Benson D."/>
            <person name="Woyke T."/>
        </authorList>
    </citation>
    <scope>NUCLEOTIDE SEQUENCE [LARGE SCALE GENOMIC DNA]</scope>
    <source>
        <strain evidence="6">4085684</strain>
    </source>
</reference>
<dbReference type="GO" id="GO:0030163">
    <property type="term" value="P:protein catabolic process"/>
    <property type="evidence" value="ECO:0007669"/>
    <property type="project" value="TreeGrafter"/>
</dbReference>
<dbReference type="GO" id="GO:0004176">
    <property type="term" value="F:ATP-dependent peptidase activity"/>
    <property type="evidence" value="ECO:0007669"/>
    <property type="project" value="InterPro"/>
</dbReference>
<dbReference type="Proteomes" id="UP000001549">
    <property type="component" value="Chromosome"/>
</dbReference>
<dbReference type="InterPro" id="IPR027417">
    <property type="entry name" value="P-loop_NTPase"/>
</dbReference>
<accession>F8B2H4</accession>
<evidence type="ECO:0000313" key="5">
    <source>
        <dbReference type="EMBL" id="AEH10855.1"/>
    </source>
</evidence>
<feature type="region of interest" description="Disordered" evidence="2">
    <location>
        <begin position="1"/>
        <end position="30"/>
    </location>
</feature>
<dbReference type="Pfam" id="PF01434">
    <property type="entry name" value="Peptidase_M41"/>
    <property type="match status" value="1"/>
</dbReference>
<dbReference type="GO" id="GO:0004222">
    <property type="term" value="F:metalloendopeptidase activity"/>
    <property type="evidence" value="ECO:0007669"/>
    <property type="project" value="InterPro"/>
</dbReference>
<organism evidence="5 6">
    <name type="scientific">Candidatus Protofrankia datiscae</name>
    <dbReference type="NCBI Taxonomy" id="2716812"/>
    <lineage>
        <taxon>Bacteria</taxon>
        <taxon>Bacillati</taxon>
        <taxon>Actinomycetota</taxon>
        <taxon>Actinomycetes</taxon>
        <taxon>Frankiales</taxon>
        <taxon>Frankiaceae</taxon>
        <taxon>Protofrankia</taxon>
    </lineage>
</organism>
<dbReference type="InterPro" id="IPR037219">
    <property type="entry name" value="Peptidase_M41-like"/>
</dbReference>
<name>F8B2H4_9ACTN</name>
<dbReference type="SUPFAM" id="SSF52540">
    <property type="entry name" value="P-loop containing nucleoside triphosphate hydrolases"/>
    <property type="match status" value="1"/>
</dbReference>
<feature type="transmembrane region" description="Helical" evidence="3">
    <location>
        <begin position="43"/>
        <end position="61"/>
    </location>
</feature>
<dbReference type="Pfam" id="PF00004">
    <property type="entry name" value="AAA"/>
    <property type="match status" value="2"/>
</dbReference>